<reference evidence="2" key="1">
    <citation type="submission" date="2023-08" db="EMBL/GenBank/DDBJ databases">
        <title>Black Yeasts Isolated from many extreme environments.</title>
        <authorList>
            <person name="Coleine C."/>
            <person name="Stajich J.E."/>
            <person name="Selbmann L."/>
        </authorList>
    </citation>
    <scope>NUCLEOTIDE SEQUENCE</scope>
    <source>
        <strain evidence="2">CCFEE 5810</strain>
    </source>
</reference>
<organism evidence="2 3">
    <name type="scientific">Elasticomyces elasticus</name>
    <dbReference type="NCBI Taxonomy" id="574655"/>
    <lineage>
        <taxon>Eukaryota</taxon>
        <taxon>Fungi</taxon>
        <taxon>Dikarya</taxon>
        <taxon>Ascomycota</taxon>
        <taxon>Pezizomycotina</taxon>
        <taxon>Dothideomycetes</taxon>
        <taxon>Dothideomycetidae</taxon>
        <taxon>Mycosphaerellales</taxon>
        <taxon>Teratosphaeriaceae</taxon>
        <taxon>Elasticomyces</taxon>
    </lineage>
</organism>
<accession>A0AAN7VQY7</accession>
<dbReference type="EMBL" id="JAVRQU010000026">
    <property type="protein sequence ID" value="KAK5690254.1"/>
    <property type="molecule type" value="Genomic_DNA"/>
</dbReference>
<gene>
    <name evidence="2" type="ORF">LTR97_012442</name>
</gene>
<dbReference type="Proteomes" id="UP001310594">
    <property type="component" value="Unassembled WGS sequence"/>
</dbReference>
<evidence type="ECO:0000256" key="1">
    <source>
        <dbReference type="SAM" id="MobiDB-lite"/>
    </source>
</evidence>
<dbReference type="AlphaFoldDB" id="A0AAN7VQY7"/>
<evidence type="ECO:0000313" key="3">
    <source>
        <dbReference type="Proteomes" id="UP001310594"/>
    </source>
</evidence>
<name>A0AAN7VQY7_9PEZI</name>
<comment type="caution">
    <text evidence="2">The sequence shown here is derived from an EMBL/GenBank/DDBJ whole genome shotgun (WGS) entry which is preliminary data.</text>
</comment>
<evidence type="ECO:0000313" key="2">
    <source>
        <dbReference type="EMBL" id="KAK5690254.1"/>
    </source>
</evidence>
<sequence>MSNREEGTLTIAEEYRMIAELSGDTLANFSVDNQPQDAMSTCSDDSLPAEPLDSYFENLQTTQEHDRVAIVSDELLARVNDPHYFRDLMHNAALNLDSGEDIEEEAQIIFDGWEDASSEMPYAQARFITSTIHSTLHRYATQHPRYRALCNALLEHVHGAHEEVEETPEGEAPAYGEWALGHDRTGQ</sequence>
<proteinExistence type="predicted"/>
<protein>
    <submittedName>
        <fullName evidence="2">Uncharacterized protein</fullName>
    </submittedName>
</protein>
<feature type="region of interest" description="Disordered" evidence="1">
    <location>
        <begin position="164"/>
        <end position="187"/>
    </location>
</feature>